<dbReference type="PANTHER" id="PTHR30005:SF0">
    <property type="entry name" value="RETROGRADE REGULATION PROTEIN 2"/>
    <property type="match status" value="1"/>
</dbReference>
<protein>
    <recommendedName>
        <fullName evidence="2">exopolyphosphatase</fullName>
        <ecNumber evidence="2">3.6.1.11</ecNumber>
    </recommendedName>
</protein>
<dbReference type="Proteomes" id="UP000198889">
    <property type="component" value="Unassembled WGS sequence"/>
</dbReference>
<dbReference type="SUPFAM" id="SSF109604">
    <property type="entry name" value="HD-domain/PDEase-like"/>
    <property type="match status" value="1"/>
</dbReference>
<dbReference type="CDD" id="cd24052">
    <property type="entry name" value="ASKHA_NBD_HpPPX-GppA-like"/>
    <property type="match status" value="1"/>
</dbReference>
<dbReference type="GO" id="GO:0004309">
    <property type="term" value="F:exopolyphosphatase activity"/>
    <property type="evidence" value="ECO:0007669"/>
    <property type="project" value="UniProtKB-EC"/>
</dbReference>
<dbReference type="InterPro" id="IPR048951">
    <property type="entry name" value="Ppx_C"/>
</dbReference>
<dbReference type="SUPFAM" id="SSF53067">
    <property type="entry name" value="Actin-like ATPase domain"/>
    <property type="match status" value="2"/>
</dbReference>
<dbReference type="Gene3D" id="3.30.420.150">
    <property type="entry name" value="Exopolyphosphatase. Domain 2"/>
    <property type="match status" value="1"/>
</dbReference>
<dbReference type="RefSeq" id="WP_091442930.1">
    <property type="nucleotide sequence ID" value="NZ_FMTP01000007.1"/>
</dbReference>
<keyword evidence="3" id="KW-0378">Hydrolase</keyword>
<evidence type="ECO:0000256" key="2">
    <source>
        <dbReference type="ARBA" id="ARBA00012451"/>
    </source>
</evidence>
<evidence type="ECO:0000259" key="6">
    <source>
        <dbReference type="Pfam" id="PF21697"/>
    </source>
</evidence>
<comment type="catalytic activity">
    <reaction evidence="4">
        <text>[phosphate](n) + H2O = [phosphate](n-1) + phosphate + H(+)</text>
        <dbReference type="Rhea" id="RHEA:21528"/>
        <dbReference type="Rhea" id="RHEA-COMP:9859"/>
        <dbReference type="Rhea" id="RHEA-COMP:14279"/>
        <dbReference type="ChEBI" id="CHEBI:15377"/>
        <dbReference type="ChEBI" id="CHEBI:15378"/>
        <dbReference type="ChEBI" id="CHEBI:16838"/>
        <dbReference type="ChEBI" id="CHEBI:43474"/>
        <dbReference type="EC" id="3.6.1.11"/>
    </reaction>
</comment>
<dbReference type="EC" id="3.6.1.11" evidence="2"/>
<dbReference type="Pfam" id="PF02541">
    <property type="entry name" value="Ppx-GppA"/>
    <property type="match status" value="1"/>
</dbReference>
<keyword evidence="8" id="KW-1185">Reference proteome</keyword>
<dbReference type="EMBL" id="FMTP01000007">
    <property type="protein sequence ID" value="SCW92292.1"/>
    <property type="molecule type" value="Genomic_DNA"/>
</dbReference>
<evidence type="ECO:0000313" key="8">
    <source>
        <dbReference type="Proteomes" id="UP000198889"/>
    </source>
</evidence>
<sequence length="505" mass="55146">MSEVLRDAGHGLLSGMSVAVIDIGSNSVRLVVYERLSRSPTPIFNEKASCGLGREVLTTGRLNPDAVEKALAALRRFRVLCDRMGVGKVYVLATAAARDAANGPDFVAACTEICRTEVEVLSGKREAQLSALGILSGVHHANGVVGDLGGGSLELADLQGQRIGSGVTFPLGGLALQDTSGRSLKKADKIVKDLLTKDPHLEHLKGRTFYAVGGTWRALARLHMFQRGYPLHVMHGYIIPAREALEFCRLVRQVPIDTLSRIDTVSDVRRPLLPYGAVVLEHLIRIGKPTNVFISAQGVREGLLYELLEVEERQHDPLITAAAELNEVRARSPAHGWELIDWTDQFMKSSGIDESVEEKRLRHAACLLSDISWRAHPDYRGEQSLNLIAHASFIGVDHPGRAFLALAIYYRHMGLIDEDLSPRIRELVSARLLDRARILGAAMRVAYILSAAMPGTLPLTPLSVERGKLALQLRGELAPLSGDRIANRLRTLARLIGRESTVLAG</sequence>
<accession>A0A1G4UF76</accession>
<dbReference type="GO" id="GO:0006793">
    <property type="term" value="P:phosphorus metabolic process"/>
    <property type="evidence" value="ECO:0007669"/>
    <property type="project" value="InterPro"/>
</dbReference>
<dbReference type="InterPro" id="IPR003695">
    <property type="entry name" value="Ppx_GppA_N"/>
</dbReference>
<dbReference type="STRING" id="177413.SAMN05660859_3829"/>
<evidence type="ECO:0000256" key="4">
    <source>
        <dbReference type="ARBA" id="ARBA00047607"/>
    </source>
</evidence>
<feature type="domain" description="Exopolyphosphatase C-terminal" evidence="6">
    <location>
        <begin position="318"/>
        <end position="500"/>
    </location>
</feature>
<dbReference type="PANTHER" id="PTHR30005">
    <property type="entry name" value="EXOPOLYPHOSPHATASE"/>
    <property type="match status" value="1"/>
</dbReference>
<evidence type="ECO:0000256" key="1">
    <source>
        <dbReference type="ARBA" id="ARBA00007125"/>
    </source>
</evidence>
<organism evidence="7 8">
    <name type="scientific">Ancylobacter rudongensis</name>
    <dbReference type="NCBI Taxonomy" id="177413"/>
    <lineage>
        <taxon>Bacteria</taxon>
        <taxon>Pseudomonadati</taxon>
        <taxon>Pseudomonadota</taxon>
        <taxon>Alphaproteobacteria</taxon>
        <taxon>Hyphomicrobiales</taxon>
        <taxon>Xanthobacteraceae</taxon>
        <taxon>Ancylobacter</taxon>
    </lineage>
</organism>
<dbReference type="AlphaFoldDB" id="A0A1G4UF76"/>
<name>A0A1G4UF76_9HYPH</name>
<evidence type="ECO:0000259" key="5">
    <source>
        <dbReference type="Pfam" id="PF02541"/>
    </source>
</evidence>
<reference evidence="8" key="1">
    <citation type="submission" date="2016-10" db="EMBL/GenBank/DDBJ databases">
        <authorList>
            <person name="Varghese N."/>
            <person name="Submissions S."/>
        </authorList>
    </citation>
    <scope>NUCLEOTIDE SEQUENCE [LARGE SCALE GENOMIC DNA]</scope>
    <source>
        <strain evidence="8">CGMCC 1.1761</strain>
    </source>
</reference>
<gene>
    <name evidence="7" type="ORF">SAMN05660859_3829</name>
</gene>
<proteinExistence type="inferred from homology"/>
<dbReference type="NCBIfam" id="TIGR03706">
    <property type="entry name" value="exo_poly_only"/>
    <property type="match status" value="1"/>
</dbReference>
<dbReference type="InterPro" id="IPR022371">
    <property type="entry name" value="Exopolyphosphatase"/>
</dbReference>
<feature type="domain" description="Ppx/GppA phosphatase N-terminal" evidence="5">
    <location>
        <begin position="31"/>
        <end position="309"/>
    </location>
</feature>
<dbReference type="Gene3D" id="1.10.3210.10">
    <property type="entry name" value="Hypothetical protein af1432"/>
    <property type="match status" value="1"/>
</dbReference>
<dbReference type="InterPro" id="IPR043129">
    <property type="entry name" value="ATPase_NBD"/>
</dbReference>
<comment type="similarity">
    <text evidence="1">Belongs to the GppA/Ppx family.</text>
</comment>
<evidence type="ECO:0000256" key="3">
    <source>
        <dbReference type="ARBA" id="ARBA00022801"/>
    </source>
</evidence>
<dbReference type="InterPro" id="IPR050273">
    <property type="entry name" value="GppA/Ppx_hydrolase"/>
</dbReference>
<evidence type="ECO:0000313" key="7">
    <source>
        <dbReference type="EMBL" id="SCW92292.1"/>
    </source>
</evidence>
<dbReference type="Pfam" id="PF21697">
    <property type="entry name" value="Ppx_C"/>
    <property type="match status" value="1"/>
</dbReference>
<dbReference type="Gene3D" id="3.30.420.40">
    <property type="match status" value="1"/>
</dbReference>